<gene>
    <name evidence="2" type="ORF">RM550_33895</name>
</gene>
<protein>
    <submittedName>
        <fullName evidence="2">Class I SAM-dependent methyltransferase</fullName>
        <ecNumber evidence="2">2.1.-.-</ecNumber>
    </submittedName>
</protein>
<reference evidence="2" key="1">
    <citation type="submission" date="2024-05" db="EMBL/GenBank/DDBJ databases">
        <title>30 novel species of actinomycetes from the DSMZ collection.</title>
        <authorList>
            <person name="Nouioui I."/>
        </authorList>
    </citation>
    <scope>NUCLEOTIDE SEQUENCE</scope>
    <source>
        <strain evidence="2">DSM 41527</strain>
    </source>
</reference>
<evidence type="ECO:0000259" key="1">
    <source>
        <dbReference type="Pfam" id="PF08242"/>
    </source>
</evidence>
<dbReference type="PANTHER" id="PTHR43861">
    <property type="entry name" value="TRANS-ACONITATE 2-METHYLTRANSFERASE-RELATED"/>
    <property type="match status" value="1"/>
</dbReference>
<keyword evidence="2" id="KW-0489">Methyltransferase</keyword>
<dbReference type="Gene3D" id="3.40.50.150">
    <property type="entry name" value="Vaccinia Virus protein VP39"/>
    <property type="match status" value="1"/>
</dbReference>
<evidence type="ECO:0000313" key="2">
    <source>
        <dbReference type="EMBL" id="MDT0460662.1"/>
    </source>
</evidence>
<dbReference type="RefSeq" id="WP_311627584.1">
    <property type="nucleotide sequence ID" value="NZ_JAVRFE010000071.1"/>
</dbReference>
<keyword evidence="3" id="KW-1185">Reference proteome</keyword>
<feature type="domain" description="Methyltransferase type 12" evidence="1">
    <location>
        <begin position="44"/>
        <end position="141"/>
    </location>
</feature>
<dbReference type="GO" id="GO:0008168">
    <property type="term" value="F:methyltransferase activity"/>
    <property type="evidence" value="ECO:0007669"/>
    <property type="project" value="UniProtKB-KW"/>
</dbReference>
<dbReference type="InterPro" id="IPR013217">
    <property type="entry name" value="Methyltransf_12"/>
</dbReference>
<accession>A0ABU2TIB3</accession>
<dbReference type="Pfam" id="PF08242">
    <property type="entry name" value="Methyltransf_12"/>
    <property type="match status" value="1"/>
</dbReference>
<dbReference type="EMBL" id="JAVRFE010000071">
    <property type="protein sequence ID" value="MDT0460662.1"/>
    <property type="molecule type" value="Genomic_DNA"/>
</dbReference>
<dbReference type="InterPro" id="IPR029063">
    <property type="entry name" value="SAM-dependent_MTases_sf"/>
</dbReference>
<keyword evidence="2" id="KW-0808">Transferase</keyword>
<comment type="caution">
    <text evidence="2">The sequence shown here is derived from an EMBL/GenBank/DDBJ whole genome shotgun (WGS) entry which is preliminary data.</text>
</comment>
<dbReference type="SUPFAM" id="SSF53335">
    <property type="entry name" value="S-adenosyl-L-methionine-dependent methyltransferases"/>
    <property type="match status" value="1"/>
</dbReference>
<name>A0ABU2TIB3_9ACTN</name>
<sequence>MTTTAPASYWEPLWAGGRRYRQLDGHEKRLMDKHLGPGRERPALDVGCGDGALARRLHHELGYRTTGIDCSPSAVALATAQDAGPGPGPVWRCADVTTDALEALPEPAYAVITCRLVYRWLDDKAAFLTRVRQLLAPGGTFWVVTEIAGRRKDTTPLQGLGISPAEAETLTSGWSSVRTADLDVLRCYALRP</sequence>
<dbReference type="PANTHER" id="PTHR43861:SF1">
    <property type="entry name" value="TRANS-ACONITATE 2-METHYLTRANSFERASE"/>
    <property type="match status" value="1"/>
</dbReference>
<dbReference type="EC" id="2.1.-.-" evidence="2"/>
<dbReference type="CDD" id="cd02440">
    <property type="entry name" value="AdoMet_MTases"/>
    <property type="match status" value="1"/>
</dbReference>
<dbReference type="GO" id="GO:0032259">
    <property type="term" value="P:methylation"/>
    <property type="evidence" value="ECO:0007669"/>
    <property type="project" value="UniProtKB-KW"/>
</dbReference>
<dbReference type="Proteomes" id="UP001180551">
    <property type="component" value="Unassembled WGS sequence"/>
</dbReference>
<proteinExistence type="predicted"/>
<organism evidence="2 3">
    <name type="scientific">Streptomyces mooreae</name>
    <dbReference type="NCBI Taxonomy" id="3075523"/>
    <lineage>
        <taxon>Bacteria</taxon>
        <taxon>Bacillati</taxon>
        <taxon>Actinomycetota</taxon>
        <taxon>Actinomycetes</taxon>
        <taxon>Kitasatosporales</taxon>
        <taxon>Streptomycetaceae</taxon>
        <taxon>Streptomyces</taxon>
    </lineage>
</organism>
<evidence type="ECO:0000313" key="3">
    <source>
        <dbReference type="Proteomes" id="UP001180551"/>
    </source>
</evidence>